<evidence type="ECO:0000256" key="5">
    <source>
        <dbReference type="ARBA" id="ARBA00023242"/>
    </source>
</evidence>
<evidence type="ECO:0000256" key="2">
    <source>
        <dbReference type="ARBA" id="ARBA00023015"/>
    </source>
</evidence>
<sequence>MGRRKVEIKKIEDKNSRQVTFSKRRNGLMKKARELSVLCDVDVAVLIFSSRGKLYDFSSSNSLARVIQRYHSHMQVEGEECAGVHAEQICDPEGKSPLTIKKMLEHIERVLEEPDVDKLDLNDLVQLEEQIEDALSQTRSKKTQMFKQSIAGLSEMEKTLREENKHLQDQVKSIALMELLL</sequence>
<feature type="coiled-coil region" evidence="7">
    <location>
        <begin position="124"/>
        <end position="170"/>
    </location>
</feature>
<dbReference type="EMBL" id="OX459119">
    <property type="protein sequence ID" value="CAI9093178.1"/>
    <property type="molecule type" value="Genomic_DNA"/>
</dbReference>
<evidence type="ECO:0000256" key="4">
    <source>
        <dbReference type="ARBA" id="ARBA00023163"/>
    </source>
</evidence>
<evidence type="ECO:0000313" key="10">
    <source>
        <dbReference type="EMBL" id="CAI9093178.1"/>
    </source>
</evidence>
<dbReference type="GO" id="GO:0045944">
    <property type="term" value="P:positive regulation of transcription by RNA polymerase II"/>
    <property type="evidence" value="ECO:0007669"/>
    <property type="project" value="InterPro"/>
</dbReference>
<keyword evidence="5" id="KW-0539">Nucleus</keyword>
<proteinExistence type="predicted"/>
<evidence type="ECO:0000256" key="1">
    <source>
        <dbReference type="ARBA" id="ARBA00004123"/>
    </source>
</evidence>
<dbReference type="PROSITE" id="PS00350">
    <property type="entry name" value="MADS_BOX_1"/>
    <property type="match status" value="1"/>
</dbReference>
<dbReference type="Pfam" id="PF01486">
    <property type="entry name" value="K-box"/>
    <property type="match status" value="1"/>
</dbReference>
<evidence type="ECO:0000313" key="11">
    <source>
        <dbReference type="Proteomes" id="UP001161247"/>
    </source>
</evidence>
<keyword evidence="2" id="KW-0805">Transcription regulation</keyword>
<dbReference type="GO" id="GO:0000977">
    <property type="term" value="F:RNA polymerase II transcription regulatory region sequence-specific DNA binding"/>
    <property type="evidence" value="ECO:0007669"/>
    <property type="project" value="InterPro"/>
</dbReference>
<comment type="function">
    <text evidence="6">Probable transcription factor.</text>
</comment>
<gene>
    <name evidence="10" type="ORF">OLC1_LOCUS4659</name>
</gene>
<dbReference type="SUPFAM" id="SSF55455">
    <property type="entry name" value="SRF-like"/>
    <property type="match status" value="1"/>
</dbReference>
<evidence type="ECO:0000256" key="6">
    <source>
        <dbReference type="ARBA" id="ARBA00037260"/>
    </source>
</evidence>
<dbReference type="GO" id="GO:0046983">
    <property type="term" value="F:protein dimerization activity"/>
    <property type="evidence" value="ECO:0007669"/>
    <property type="project" value="InterPro"/>
</dbReference>
<dbReference type="Gene3D" id="3.40.1810.10">
    <property type="entry name" value="Transcription factor, MADS-box"/>
    <property type="match status" value="1"/>
</dbReference>
<dbReference type="InterPro" id="IPR002100">
    <property type="entry name" value="TF_MADSbox"/>
</dbReference>
<keyword evidence="11" id="KW-1185">Reference proteome</keyword>
<dbReference type="GO" id="GO:0003700">
    <property type="term" value="F:DNA-binding transcription factor activity"/>
    <property type="evidence" value="ECO:0007669"/>
    <property type="project" value="InterPro"/>
</dbReference>
<dbReference type="PANTHER" id="PTHR48019">
    <property type="entry name" value="SERUM RESPONSE FACTOR HOMOLOG"/>
    <property type="match status" value="1"/>
</dbReference>
<dbReference type="CDD" id="cd00265">
    <property type="entry name" value="MADS_MEF2_like"/>
    <property type="match status" value="1"/>
</dbReference>
<dbReference type="Pfam" id="PF00319">
    <property type="entry name" value="SRF-TF"/>
    <property type="match status" value="1"/>
</dbReference>
<dbReference type="FunFam" id="3.40.1810.10:FF:000003">
    <property type="entry name" value="MADS-box transcription factor MADS-MC"/>
    <property type="match status" value="1"/>
</dbReference>
<organism evidence="10 11">
    <name type="scientific">Oldenlandia corymbosa var. corymbosa</name>
    <dbReference type="NCBI Taxonomy" id="529605"/>
    <lineage>
        <taxon>Eukaryota</taxon>
        <taxon>Viridiplantae</taxon>
        <taxon>Streptophyta</taxon>
        <taxon>Embryophyta</taxon>
        <taxon>Tracheophyta</taxon>
        <taxon>Spermatophyta</taxon>
        <taxon>Magnoliopsida</taxon>
        <taxon>eudicotyledons</taxon>
        <taxon>Gunneridae</taxon>
        <taxon>Pentapetalae</taxon>
        <taxon>asterids</taxon>
        <taxon>lamiids</taxon>
        <taxon>Gentianales</taxon>
        <taxon>Rubiaceae</taxon>
        <taxon>Rubioideae</taxon>
        <taxon>Spermacoceae</taxon>
        <taxon>Hedyotis-Oldenlandia complex</taxon>
        <taxon>Oldenlandia</taxon>
    </lineage>
</organism>
<dbReference type="Proteomes" id="UP001161247">
    <property type="component" value="Chromosome 2"/>
</dbReference>
<dbReference type="SMART" id="SM00432">
    <property type="entry name" value="MADS"/>
    <property type="match status" value="1"/>
</dbReference>
<evidence type="ECO:0000259" key="9">
    <source>
        <dbReference type="PROSITE" id="PS51297"/>
    </source>
</evidence>
<feature type="domain" description="K-box" evidence="9">
    <location>
        <begin position="86"/>
        <end position="177"/>
    </location>
</feature>
<evidence type="ECO:0000256" key="3">
    <source>
        <dbReference type="ARBA" id="ARBA00023125"/>
    </source>
</evidence>
<dbReference type="InterPro" id="IPR033896">
    <property type="entry name" value="MEF2-like_N"/>
</dbReference>
<dbReference type="InterPro" id="IPR036879">
    <property type="entry name" value="TF_MADSbox_sf"/>
</dbReference>
<dbReference type="PRINTS" id="PR00404">
    <property type="entry name" value="MADSDOMAIN"/>
</dbReference>
<dbReference type="AlphaFoldDB" id="A0AAV1CEX9"/>
<dbReference type="InterPro" id="IPR050142">
    <property type="entry name" value="MADS-box/MEF2_TF"/>
</dbReference>
<protein>
    <submittedName>
        <fullName evidence="10">OLC1v1028614C2</fullName>
    </submittedName>
</protein>
<reference evidence="10" key="1">
    <citation type="submission" date="2023-03" db="EMBL/GenBank/DDBJ databases">
        <authorList>
            <person name="Julca I."/>
        </authorList>
    </citation>
    <scope>NUCLEOTIDE SEQUENCE</scope>
</reference>
<dbReference type="PROSITE" id="PS50066">
    <property type="entry name" value="MADS_BOX_2"/>
    <property type="match status" value="1"/>
</dbReference>
<accession>A0AAV1CEX9</accession>
<dbReference type="InterPro" id="IPR002487">
    <property type="entry name" value="TF_Kbox"/>
</dbReference>
<evidence type="ECO:0000256" key="7">
    <source>
        <dbReference type="SAM" id="Coils"/>
    </source>
</evidence>
<keyword evidence="7" id="KW-0175">Coiled coil</keyword>
<name>A0AAV1CEX9_OLDCO</name>
<dbReference type="PROSITE" id="PS51297">
    <property type="entry name" value="K_BOX"/>
    <property type="match status" value="1"/>
</dbReference>
<dbReference type="GO" id="GO:0005634">
    <property type="term" value="C:nucleus"/>
    <property type="evidence" value="ECO:0007669"/>
    <property type="project" value="UniProtKB-SubCell"/>
</dbReference>
<keyword evidence="3" id="KW-0238">DNA-binding</keyword>
<evidence type="ECO:0000259" key="8">
    <source>
        <dbReference type="PROSITE" id="PS50066"/>
    </source>
</evidence>
<keyword evidence="4" id="KW-0804">Transcription</keyword>
<comment type="subcellular location">
    <subcellularLocation>
        <location evidence="1">Nucleus</location>
    </subcellularLocation>
</comment>
<feature type="domain" description="MADS-box" evidence="8">
    <location>
        <begin position="1"/>
        <end position="61"/>
    </location>
</feature>